<feature type="transmembrane region" description="Helical" evidence="7">
    <location>
        <begin position="138"/>
        <end position="154"/>
    </location>
</feature>
<protein>
    <submittedName>
        <fullName evidence="8">Hemolysin III family protein</fullName>
    </submittedName>
</protein>
<dbReference type="GO" id="GO:0046872">
    <property type="term" value="F:metal ion binding"/>
    <property type="evidence" value="ECO:0007669"/>
    <property type="project" value="UniProtKB-KW"/>
</dbReference>
<organism evidence="8 9">
    <name type="scientific">Inconstantimicrobium porci</name>
    <dbReference type="NCBI Taxonomy" id="2652291"/>
    <lineage>
        <taxon>Bacteria</taxon>
        <taxon>Bacillati</taxon>
        <taxon>Bacillota</taxon>
        <taxon>Clostridia</taxon>
        <taxon>Eubacteriales</taxon>
        <taxon>Clostridiaceae</taxon>
        <taxon>Inconstantimicrobium</taxon>
    </lineage>
</organism>
<dbReference type="PANTHER" id="PTHR20855:SF129">
    <property type="entry name" value="HEMOLYSIN-3 HOMOLOG"/>
    <property type="match status" value="1"/>
</dbReference>
<feature type="transmembrane region" description="Helical" evidence="7">
    <location>
        <begin position="191"/>
        <end position="212"/>
    </location>
</feature>
<comment type="subcellular location">
    <subcellularLocation>
        <location evidence="1">Endomembrane system</location>
        <topology evidence="1">Multi-pass membrane protein</topology>
    </subcellularLocation>
</comment>
<feature type="binding site" evidence="6">
    <location>
        <position position="66"/>
    </location>
    <ligand>
        <name>Zn(2+)</name>
        <dbReference type="ChEBI" id="CHEBI:29105"/>
    </ligand>
</feature>
<dbReference type="AlphaFoldDB" id="A0A7X2T087"/>
<keyword evidence="3 7" id="KW-0812">Transmembrane</keyword>
<evidence type="ECO:0000256" key="4">
    <source>
        <dbReference type="ARBA" id="ARBA00022989"/>
    </source>
</evidence>
<dbReference type="GO" id="GO:0140911">
    <property type="term" value="F:pore-forming activity"/>
    <property type="evidence" value="ECO:0007669"/>
    <property type="project" value="InterPro"/>
</dbReference>
<proteinExistence type="inferred from homology"/>
<evidence type="ECO:0000256" key="3">
    <source>
        <dbReference type="ARBA" id="ARBA00022692"/>
    </source>
</evidence>
<feature type="transmembrane region" description="Helical" evidence="7">
    <location>
        <begin position="12"/>
        <end position="36"/>
    </location>
</feature>
<keyword evidence="9" id="KW-1185">Reference proteome</keyword>
<comment type="caution">
    <text evidence="8">The sequence shown here is derived from an EMBL/GenBank/DDBJ whole genome shotgun (WGS) entry which is preliminary data.</text>
</comment>
<feature type="transmembrane region" description="Helical" evidence="7">
    <location>
        <begin position="42"/>
        <end position="60"/>
    </location>
</feature>
<keyword evidence="5 7" id="KW-0472">Membrane</keyword>
<feature type="transmembrane region" description="Helical" evidence="7">
    <location>
        <begin position="80"/>
        <end position="101"/>
    </location>
</feature>
<dbReference type="InterPro" id="IPR005744">
    <property type="entry name" value="Hy-lIII"/>
</dbReference>
<sequence length="214" mass="24088">MDDNFYTKQEDIANAITHGFGSACAIVALVIAIIMAELRGDAWYIVSFSIYGATQIILYLESTLYHSIPNAKVKRLFRKFDHMSIFILIAGTYTPFCLTVLRGPIGWTIFGIVWGCAVIGIILKCFNTGKYKNLSTALYIAMGWIIIIAIKTLYERMQVWGLISLIAGGIAYTAGTYFFTNDKIKYNHAIWHLFVLLGSAFHFIAVISLLYLRK</sequence>
<dbReference type="PANTHER" id="PTHR20855">
    <property type="entry name" value="ADIPOR/PROGESTIN RECEPTOR-RELATED"/>
    <property type="match status" value="1"/>
</dbReference>
<name>A0A7X2T087_9CLOT</name>
<dbReference type="NCBIfam" id="TIGR01065">
    <property type="entry name" value="hlyIII"/>
    <property type="match status" value="1"/>
</dbReference>
<evidence type="ECO:0000256" key="5">
    <source>
        <dbReference type="ARBA" id="ARBA00023136"/>
    </source>
</evidence>
<gene>
    <name evidence="8" type="ORF">FYJ33_02495</name>
</gene>
<evidence type="ECO:0000256" key="7">
    <source>
        <dbReference type="SAM" id="Phobius"/>
    </source>
</evidence>
<evidence type="ECO:0000313" key="8">
    <source>
        <dbReference type="EMBL" id="MSR90317.1"/>
    </source>
</evidence>
<evidence type="ECO:0000256" key="6">
    <source>
        <dbReference type="PIRSR" id="PIRSR604254-1"/>
    </source>
</evidence>
<comment type="similarity">
    <text evidence="2">Belongs to the UPF0073 (Hly-III) family.</text>
</comment>
<dbReference type="RefSeq" id="WP_154530204.1">
    <property type="nucleotide sequence ID" value="NZ_JAQXTV010000197.1"/>
</dbReference>
<dbReference type="InterPro" id="IPR004254">
    <property type="entry name" value="AdipoR/HlyIII-related"/>
</dbReference>
<feature type="transmembrane region" description="Helical" evidence="7">
    <location>
        <begin position="160"/>
        <end position="179"/>
    </location>
</feature>
<keyword evidence="6" id="KW-0479">Metal-binding</keyword>
<feature type="binding site" evidence="6">
    <location>
        <position position="192"/>
    </location>
    <ligand>
        <name>Zn(2+)</name>
        <dbReference type="ChEBI" id="CHEBI:29105"/>
    </ligand>
</feature>
<keyword evidence="4 7" id="KW-1133">Transmembrane helix</keyword>
<keyword evidence="6" id="KW-0862">Zinc</keyword>
<evidence type="ECO:0000313" key="9">
    <source>
        <dbReference type="Proteomes" id="UP000460287"/>
    </source>
</evidence>
<dbReference type="Proteomes" id="UP000460287">
    <property type="component" value="Unassembled WGS sequence"/>
</dbReference>
<dbReference type="GO" id="GO:0016020">
    <property type="term" value="C:membrane"/>
    <property type="evidence" value="ECO:0007669"/>
    <property type="project" value="InterPro"/>
</dbReference>
<dbReference type="EMBL" id="VULX01000002">
    <property type="protein sequence ID" value="MSR90317.1"/>
    <property type="molecule type" value="Genomic_DNA"/>
</dbReference>
<evidence type="ECO:0000256" key="1">
    <source>
        <dbReference type="ARBA" id="ARBA00004127"/>
    </source>
</evidence>
<feature type="binding site" evidence="6">
    <location>
        <position position="188"/>
    </location>
    <ligand>
        <name>Zn(2+)</name>
        <dbReference type="ChEBI" id="CHEBI:29105"/>
    </ligand>
</feature>
<feature type="transmembrane region" description="Helical" evidence="7">
    <location>
        <begin position="107"/>
        <end position="126"/>
    </location>
</feature>
<dbReference type="GO" id="GO:0012505">
    <property type="term" value="C:endomembrane system"/>
    <property type="evidence" value="ECO:0007669"/>
    <property type="project" value="UniProtKB-SubCell"/>
</dbReference>
<reference evidence="8 9" key="1">
    <citation type="submission" date="2019-08" db="EMBL/GenBank/DDBJ databases">
        <title>In-depth cultivation of the pig gut microbiome towards novel bacterial diversity and tailored functional studies.</title>
        <authorList>
            <person name="Wylensek D."/>
            <person name="Hitch T.C.A."/>
            <person name="Clavel T."/>
        </authorList>
    </citation>
    <scope>NUCLEOTIDE SEQUENCE [LARGE SCALE GENOMIC DNA]</scope>
    <source>
        <strain evidence="8 9">WCA-383-APC-5B</strain>
    </source>
</reference>
<dbReference type="Pfam" id="PF03006">
    <property type="entry name" value="HlyIII"/>
    <property type="match status" value="1"/>
</dbReference>
<accession>A0A7X2T087</accession>
<evidence type="ECO:0000256" key="2">
    <source>
        <dbReference type="ARBA" id="ARBA00008488"/>
    </source>
</evidence>